<proteinExistence type="predicted"/>
<evidence type="ECO:0000259" key="5">
    <source>
        <dbReference type="Pfam" id="PF00296"/>
    </source>
</evidence>
<sequence>MLLFLEFTEVRELLMSLQFGVSLPQGGMMELASIKDSVEAYEAMTRVAQTADEVGFTTVWLSDQFHTFPQPVQEMTFECWATISALARDTRRVRLGSLITCPTYRNPALLAKMASTVDVLSHGRLTLGIGAGGWNERQDRAYGYHAFDAPTRLRQLHEAIQIMLSMWTQDEAVFEGEHYHVRGAINSPKGVQTPHIPLLIAGGGEQVTLKLVAQYGDACHIGGDVARIQHKLAILKQHCEAIGRDYESIHRTASAFCSIGETHEQAMAKIPEAFLGFLRQVGTTTLIGSPATIGEGLAALEAAGVQEVLLLFPDVLQLDPLRIFAKAFI</sequence>
<comment type="caution">
    <text evidence="6">The sequence shown here is derived from an EMBL/GenBank/DDBJ whole genome shotgun (WGS) entry which is preliminary data.</text>
</comment>
<keyword evidence="2" id="KW-0288">FMN</keyword>
<dbReference type="SUPFAM" id="SSF51679">
    <property type="entry name" value="Bacterial luciferase-like"/>
    <property type="match status" value="1"/>
</dbReference>
<name>A0A8J3IUY4_9CHLR</name>
<dbReference type="Pfam" id="PF00296">
    <property type="entry name" value="Bac_luciferase"/>
    <property type="match status" value="1"/>
</dbReference>
<dbReference type="EMBL" id="BNJK01000002">
    <property type="protein sequence ID" value="GHO98960.1"/>
    <property type="molecule type" value="Genomic_DNA"/>
</dbReference>
<dbReference type="AlphaFoldDB" id="A0A8J3IUY4"/>
<organism evidence="6 7">
    <name type="scientific">Reticulibacter mediterranei</name>
    <dbReference type="NCBI Taxonomy" id="2778369"/>
    <lineage>
        <taxon>Bacteria</taxon>
        <taxon>Bacillati</taxon>
        <taxon>Chloroflexota</taxon>
        <taxon>Ktedonobacteria</taxon>
        <taxon>Ktedonobacterales</taxon>
        <taxon>Reticulibacteraceae</taxon>
        <taxon>Reticulibacter</taxon>
    </lineage>
</organism>
<evidence type="ECO:0000256" key="4">
    <source>
        <dbReference type="ARBA" id="ARBA00023033"/>
    </source>
</evidence>
<evidence type="ECO:0000256" key="1">
    <source>
        <dbReference type="ARBA" id="ARBA00022630"/>
    </source>
</evidence>
<dbReference type="NCBIfam" id="TIGR03560">
    <property type="entry name" value="F420_Rv1855c"/>
    <property type="match status" value="1"/>
</dbReference>
<evidence type="ECO:0000256" key="3">
    <source>
        <dbReference type="ARBA" id="ARBA00023002"/>
    </source>
</evidence>
<dbReference type="InterPro" id="IPR011251">
    <property type="entry name" value="Luciferase-like_dom"/>
</dbReference>
<dbReference type="InterPro" id="IPR036661">
    <property type="entry name" value="Luciferase-like_sf"/>
</dbReference>
<keyword evidence="1" id="KW-0285">Flavoprotein</keyword>
<protein>
    <submittedName>
        <fullName evidence="6">LLM class F420-dependent oxidoreductase</fullName>
    </submittedName>
</protein>
<reference evidence="6" key="1">
    <citation type="submission" date="2020-10" db="EMBL/GenBank/DDBJ databases">
        <title>Taxonomic study of unclassified bacteria belonging to the class Ktedonobacteria.</title>
        <authorList>
            <person name="Yabe S."/>
            <person name="Wang C.M."/>
            <person name="Zheng Y."/>
            <person name="Sakai Y."/>
            <person name="Cavaletti L."/>
            <person name="Monciardini P."/>
            <person name="Donadio S."/>
        </authorList>
    </citation>
    <scope>NUCLEOTIDE SEQUENCE</scope>
    <source>
        <strain evidence="6">ID150040</strain>
    </source>
</reference>
<feature type="domain" description="Luciferase-like" evidence="5">
    <location>
        <begin position="20"/>
        <end position="275"/>
    </location>
</feature>
<accession>A0A8J3IUY4</accession>
<keyword evidence="4" id="KW-0503">Monooxygenase</keyword>
<evidence type="ECO:0000313" key="6">
    <source>
        <dbReference type="EMBL" id="GHO98960.1"/>
    </source>
</evidence>
<keyword evidence="7" id="KW-1185">Reference proteome</keyword>
<gene>
    <name evidence="6" type="ORF">KSF_090080</name>
</gene>
<dbReference type="InterPro" id="IPR019952">
    <property type="entry name" value="F420_OxRdatse_Rv1855c_pred"/>
</dbReference>
<evidence type="ECO:0000256" key="2">
    <source>
        <dbReference type="ARBA" id="ARBA00022643"/>
    </source>
</evidence>
<dbReference type="GO" id="GO:0046306">
    <property type="term" value="P:alkanesulfonate catabolic process"/>
    <property type="evidence" value="ECO:0007669"/>
    <property type="project" value="TreeGrafter"/>
</dbReference>
<dbReference type="GO" id="GO:0008726">
    <property type="term" value="F:alkanesulfonate monooxygenase activity"/>
    <property type="evidence" value="ECO:0007669"/>
    <property type="project" value="TreeGrafter"/>
</dbReference>
<dbReference type="Proteomes" id="UP000597444">
    <property type="component" value="Unassembled WGS sequence"/>
</dbReference>
<dbReference type="InterPro" id="IPR050172">
    <property type="entry name" value="SsuD_RutA_monooxygenase"/>
</dbReference>
<dbReference type="PANTHER" id="PTHR42847:SF8">
    <property type="entry name" value="CONSERVED PROTEIN"/>
    <property type="match status" value="1"/>
</dbReference>
<keyword evidence="3" id="KW-0560">Oxidoreductase</keyword>
<evidence type="ECO:0000313" key="7">
    <source>
        <dbReference type="Proteomes" id="UP000597444"/>
    </source>
</evidence>
<dbReference type="Gene3D" id="3.20.20.30">
    <property type="entry name" value="Luciferase-like domain"/>
    <property type="match status" value="1"/>
</dbReference>
<dbReference type="PANTHER" id="PTHR42847">
    <property type="entry name" value="ALKANESULFONATE MONOOXYGENASE"/>
    <property type="match status" value="1"/>
</dbReference>